<dbReference type="Gene3D" id="1.10.489.10">
    <property type="entry name" value="Chloroperoxidase-like"/>
    <property type="match status" value="1"/>
</dbReference>
<sequence length="257" mass="28070">MVSLYAVAFVAAVLFSSIDGTQGETIATNLPVGKHYRPSGAKVSGRVDATMPYRRSPCPGLNTLANHGYLPRIGQNITRDQVMGAVTKYYNADETAAVKLISPLPEVFDLNQLSVHNQLEHDASLVHADSYLGQDPAEYNRDLVKDVLRRVDKDGILGVPQLGQLRKERLATCMTQNPNCTFGERQTFLAFGESALLLNGFGDIATNTIDKDTLRSFLEFERIPNNVKRPDFMTRDGLLATAAKVQAVAFATPTPSA</sequence>
<feature type="chain" id="PRO_5035420626" description="Heme haloperoxidase family profile domain-containing protein" evidence="8">
    <location>
        <begin position="24"/>
        <end position="257"/>
    </location>
</feature>
<evidence type="ECO:0000256" key="7">
    <source>
        <dbReference type="ARBA" id="ARBA00025795"/>
    </source>
</evidence>
<dbReference type="Pfam" id="PF01328">
    <property type="entry name" value="Peroxidase_2"/>
    <property type="match status" value="1"/>
</dbReference>
<dbReference type="EMBL" id="SPLM01000110">
    <property type="protein sequence ID" value="TMW59151.1"/>
    <property type="molecule type" value="Genomic_DNA"/>
</dbReference>
<evidence type="ECO:0000256" key="4">
    <source>
        <dbReference type="ARBA" id="ARBA00022723"/>
    </source>
</evidence>
<evidence type="ECO:0000256" key="6">
    <source>
        <dbReference type="ARBA" id="ARBA00023004"/>
    </source>
</evidence>
<reference evidence="10" key="1">
    <citation type="submission" date="2019-03" db="EMBL/GenBank/DDBJ databases">
        <title>Long read genome sequence of the mycoparasitic Pythium oligandrum ATCC 38472 isolated from sugarbeet rhizosphere.</title>
        <authorList>
            <person name="Gaulin E."/>
        </authorList>
    </citation>
    <scope>NUCLEOTIDE SEQUENCE</scope>
    <source>
        <strain evidence="10">ATCC 38472_TT</strain>
    </source>
</reference>
<dbReference type="SUPFAM" id="SSF47571">
    <property type="entry name" value="Cloroperoxidase"/>
    <property type="match status" value="1"/>
</dbReference>
<feature type="domain" description="Heme haloperoxidase family profile" evidence="9">
    <location>
        <begin position="32"/>
        <end position="240"/>
    </location>
</feature>
<protein>
    <recommendedName>
        <fullName evidence="9">Heme haloperoxidase family profile domain-containing protein</fullName>
    </recommendedName>
</protein>
<comment type="cofactor">
    <cofactor evidence="1">
        <name>heme b</name>
        <dbReference type="ChEBI" id="CHEBI:60344"/>
    </cofactor>
</comment>
<feature type="signal peptide" evidence="8">
    <location>
        <begin position="1"/>
        <end position="23"/>
    </location>
</feature>
<dbReference type="PANTHER" id="PTHR33577:SF9">
    <property type="entry name" value="PEROXIDASE STCC"/>
    <property type="match status" value="1"/>
</dbReference>
<evidence type="ECO:0000256" key="1">
    <source>
        <dbReference type="ARBA" id="ARBA00001970"/>
    </source>
</evidence>
<evidence type="ECO:0000256" key="3">
    <source>
        <dbReference type="ARBA" id="ARBA00022617"/>
    </source>
</evidence>
<comment type="similarity">
    <text evidence="7">Belongs to the chloroperoxidase family.</text>
</comment>
<evidence type="ECO:0000256" key="2">
    <source>
        <dbReference type="ARBA" id="ARBA00022559"/>
    </source>
</evidence>
<keyword evidence="2" id="KW-0575">Peroxidase</keyword>
<keyword evidence="3" id="KW-0349">Heme</keyword>
<dbReference type="PROSITE" id="PS51405">
    <property type="entry name" value="HEME_HALOPEROXIDASE"/>
    <property type="match status" value="1"/>
</dbReference>
<proteinExistence type="inferred from homology"/>
<dbReference type="InterPro" id="IPR036851">
    <property type="entry name" value="Chloroperoxidase-like_sf"/>
</dbReference>
<evidence type="ECO:0000259" key="9">
    <source>
        <dbReference type="PROSITE" id="PS51405"/>
    </source>
</evidence>
<gene>
    <name evidence="10" type="ORF">Poli38472_007296</name>
</gene>
<evidence type="ECO:0000256" key="5">
    <source>
        <dbReference type="ARBA" id="ARBA00023002"/>
    </source>
</evidence>
<comment type="caution">
    <text evidence="10">The sequence shown here is derived from an EMBL/GenBank/DDBJ whole genome shotgun (WGS) entry which is preliminary data.</text>
</comment>
<evidence type="ECO:0000313" key="10">
    <source>
        <dbReference type="EMBL" id="TMW59151.1"/>
    </source>
</evidence>
<dbReference type="GO" id="GO:0046872">
    <property type="term" value="F:metal ion binding"/>
    <property type="evidence" value="ECO:0007669"/>
    <property type="project" value="UniProtKB-KW"/>
</dbReference>
<dbReference type="PANTHER" id="PTHR33577">
    <property type="entry name" value="STERIGMATOCYSTIN BIOSYNTHESIS PEROXIDASE STCC-RELATED"/>
    <property type="match status" value="1"/>
</dbReference>
<dbReference type="GO" id="GO:0004601">
    <property type="term" value="F:peroxidase activity"/>
    <property type="evidence" value="ECO:0007669"/>
    <property type="project" value="UniProtKB-KW"/>
</dbReference>
<keyword evidence="6" id="KW-0408">Iron</keyword>
<dbReference type="OrthoDB" id="407298at2759"/>
<dbReference type="InterPro" id="IPR000028">
    <property type="entry name" value="Chloroperoxidase"/>
</dbReference>
<organism evidence="10 11">
    <name type="scientific">Pythium oligandrum</name>
    <name type="common">Mycoparasitic fungus</name>
    <dbReference type="NCBI Taxonomy" id="41045"/>
    <lineage>
        <taxon>Eukaryota</taxon>
        <taxon>Sar</taxon>
        <taxon>Stramenopiles</taxon>
        <taxon>Oomycota</taxon>
        <taxon>Peronosporomycetes</taxon>
        <taxon>Pythiales</taxon>
        <taxon>Pythiaceae</taxon>
        <taxon>Pythium</taxon>
    </lineage>
</organism>
<keyword evidence="5" id="KW-0560">Oxidoreductase</keyword>
<keyword evidence="11" id="KW-1185">Reference proteome</keyword>
<keyword evidence="4" id="KW-0479">Metal-binding</keyword>
<dbReference type="AlphaFoldDB" id="A0A8K1C9H0"/>
<evidence type="ECO:0000313" key="11">
    <source>
        <dbReference type="Proteomes" id="UP000794436"/>
    </source>
</evidence>
<dbReference type="Proteomes" id="UP000794436">
    <property type="component" value="Unassembled WGS sequence"/>
</dbReference>
<name>A0A8K1C9H0_PYTOL</name>
<evidence type="ECO:0000256" key="8">
    <source>
        <dbReference type="SAM" id="SignalP"/>
    </source>
</evidence>
<accession>A0A8K1C9H0</accession>
<keyword evidence="8" id="KW-0732">Signal</keyword>